<gene>
    <name evidence="2" type="ORF">NC653_032048</name>
</gene>
<proteinExistence type="predicted"/>
<organism evidence="2 3">
    <name type="scientific">Populus alba x Populus x berolinensis</name>
    <dbReference type="NCBI Taxonomy" id="444605"/>
    <lineage>
        <taxon>Eukaryota</taxon>
        <taxon>Viridiplantae</taxon>
        <taxon>Streptophyta</taxon>
        <taxon>Embryophyta</taxon>
        <taxon>Tracheophyta</taxon>
        <taxon>Spermatophyta</taxon>
        <taxon>Magnoliopsida</taxon>
        <taxon>eudicotyledons</taxon>
        <taxon>Gunneridae</taxon>
        <taxon>Pentapetalae</taxon>
        <taxon>rosids</taxon>
        <taxon>fabids</taxon>
        <taxon>Malpighiales</taxon>
        <taxon>Salicaceae</taxon>
        <taxon>Saliceae</taxon>
        <taxon>Populus</taxon>
    </lineage>
</organism>
<comment type="caution">
    <text evidence="2">The sequence shown here is derived from an EMBL/GenBank/DDBJ whole genome shotgun (WGS) entry which is preliminary data.</text>
</comment>
<accession>A0AAD6LQE8</accession>
<reference evidence="2" key="1">
    <citation type="journal article" date="2023" name="Mol. Ecol. Resour.">
        <title>Chromosome-level genome assembly of a triploid poplar Populus alba 'Berolinensis'.</title>
        <authorList>
            <person name="Chen S."/>
            <person name="Yu Y."/>
            <person name="Wang X."/>
            <person name="Wang S."/>
            <person name="Zhang T."/>
            <person name="Zhou Y."/>
            <person name="He R."/>
            <person name="Meng N."/>
            <person name="Wang Y."/>
            <person name="Liu W."/>
            <person name="Liu Z."/>
            <person name="Liu J."/>
            <person name="Guo Q."/>
            <person name="Huang H."/>
            <person name="Sederoff R.R."/>
            <person name="Wang G."/>
            <person name="Qu G."/>
            <person name="Chen S."/>
        </authorList>
    </citation>
    <scope>NUCLEOTIDE SEQUENCE</scope>
    <source>
        <strain evidence="2">SC-2020</strain>
    </source>
</reference>
<evidence type="ECO:0000313" key="2">
    <source>
        <dbReference type="EMBL" id="KAJ6971419.1"/>
    </source>
</evidence>
<protein>
    <submittedName>
        <fullName evidence="2">Uncharacterized protein</fullName>
    </submittedName>
</protein>
<sequence>MLSLLCASILALFSASSAASMASLHLGFSCSIIDSAASSENLDSSNLRSSSILQRFSSVAYTHTILEPTGNLTSARRKHEFSVPSVLLLIDFKVKTTNERLKKSKYKIAFSNHGKIDGLQKYLINPLRDGVPRTTVSIAAWETYSVIAFAISVLSSATSRQCT</sequence>
<name>A0AAD6LQE8_9ROSI</name>
<dbReference type="AlphaFoldDB" id="A0AAD6LQE8"/>
<keyword evidence="3" id="KW-1185">Reference proteome</keyword>
<dbReference type="EMBL" id="JAQIZT010000014">
    <property type="protein sequence ID" value="KAJ6971419.1"/>
    <property type="molecule type" value="Genomic_DNA"/>
</dbReference>
<keyword evidence="1" id="KW-0732">Signal</keyword>
<dbReference type="Proteomes" id="UP001164929">
    <property type="component" value="Chromosome 14"/>
</dbReference>
<feature type="signal peptide" evidence="1">
    <location>
        <begin position="1"/>
        <end position="18"/>
    </location>
</feature>
<evidence type="ECO:0000256" key="1">
    <source>
        <dbReference type="SAM" id="SignalP"/>
    </source>
</evidence>
<evidence type="ECO:0000313" key="3">
    <source>
        <dbReference type="Proteomes" id="UP001164929"/>
    </source>
</evidence>
<feature type="chain" id="PRO_5041988346" evidence="1">
    <location>
        <begin position="19"/>
        <end position="163"/>
    </location>
</feature>